<dbReference type="PANTHER" id="PTHR46405:SF2">
    <property type="entry name" value="OS05G0141500 PROTEIN"/>
    <property type="match status" value="1"/>
</dbReference>
<dbReference type="PROSITE" id="PS50089">
    <property type="entry name" value="ZF_RING_2"/>
    <property type="match status" value="1"/>
</dbReference>
<feature type="region of interest" description="Disordered" evidence="2">
    <location>
        <begin position="8"/>
        <end position="45"/>
    </location>
</feature>
<dbReference type="AlphaFoldDB" id="A0A175YQR3"/>
<dbReference type="OMA" id="CAMDYST"/>
<protein>
    <submittedName>
        <fullName evidence="3">Uncharacterized protein</fullName>
    </submittedName>
</protein>
<dbReference type="Gramene" id="KZM85448">
    <property type="protein sequence ID" value="KZM85448"/>
    <property type="gene ID" value="DCAR_027130"/>
</dbReference>
<accession>A0A175YQR3</accession>
<reference evidence="3" key="2">
    <citation type="submission" date="2022-03" db="EMBL/GenBank/DDBJ databases">
        <title>Draft title - Genomic analysis of global carrot germplasm unveils the trajectory of domestication and the origin of high carotenoid orange carrot.</title>
        <authorList>
            <person name="Iorizzo M."/>
            <person name="Ellison S."/>
            <person name="Senalik D."/>
            <person name="Macko-Podgorni A."/>
            <person name="Grzebelus D."/>
            <person name="Bostan H."/>
            <person name="Rolling W."/>
            <person name="Curaba J."/>
            <person name="Simon P."/>
        </authorList>
    </citation>
    <scope>NUCLEOTIDE SEQUENCE</scope>
    <source>
        <tissue evidence="3">Leaf</tissue>
    </source>
</reference>
<dbReference type="EMBL" id="CP093350">
    <property type="protein sequence ID" value="WOH12925.1"/>
    <property type="molecule type" value="Genomic_DNA"/>
</dbReference>
<evidence type="ECO:0000313" key="4">
    <source>
        <dbReference type="Proteomes" id="UP000077755"/>
    </source>
</evidence>
<dbReference type="Pfam" id="PF13920">
    <property type="entry name" value="zf-C3HC4_3"/>
    <property type="match status" value="1"/>
</dbReference>
<organism evidence="3 4">
    <name type="scientific">Daucus carota subsp. sativus</name>
    <name type="common">Carrot</name>
    <dbReference type="NCBI Taxonomy" id="79200"/>
    <lineage>
        <taxon>Eukaryota</taxon>
        <taxon>Viridiplantae</taxon>
        <taxon>Streptophyta</taxon>
        <taxon>Embryophyta</taxon>
        <taxon>Tracheophyta</taxon>
        <taxon>Spermatophyta</taxon>
        <taxon>Magnoliopsida</taxon>
        <taxon>eudicotyledons</taxon>
        <taxon>Gunneridae</taxon>
        <taxon>Pentapetalae</taxon>
        <taxon>asterids</taxon>
        <taxon>campanulids</taxon>
        <taxon>Apiales</taxon>
        <taxon>Apiaceae</taxon>
        <taxon>Apioideae</taxon>
        <taxon>Scandiceae</taxon>
        <taxon>Daucinae</taxon>
        <taxon>Daucus</taxon>
        <taxon>Daucus sect. Daucus</taxon>
    </lineage>
</organism>
<dbReference type="InterPro" id="IPR013083">
    <property type="entry name" value="Znf_RING/FYVE/PHD"/>
</dbReference>
<keyword evidence="4" id="KW-1185">Reference proteome</keyword>
<evidence type="ECO:0000256" key="2">
    <source>
        <dbReference type="SAM" id="MobiDB-lite"/>
    </source>
</evidence>
<feature type="coiled-coil region" evidence="1">
    <location>
        <begin position="576"/>
        <end position="659"/>
    </location>
</feature>
<feature type="region of interest" description="Disordered" evidence="2">
    <location>
        <begin position="325"/>
        <end position="364"/>
    </location>
</feature>
<dbReference type="OrthoDB" id="774873at2759"/>
<feature type="compositionally biased region" description="Polar residues" evidence="2">
    <location>
        <begin position="325"/>
        <end position="337"/>
    </location>
</feature>
<sequence>MASMVAKACNSNSSQLSSISVQEKGSRNKRKFRADPPVSDASKTVSVPLSDCSSYEFSAEKLDIMQNHGHSGGCDMCHVSEGHADALKLDLGLACAVGPFEAGTSKVKEENVVHDEVHDADWSDLTESQLEELVLNNLDTIFKSAIKKLVDCGYTEEFATRAVLRSGLCYGCKDTVSNIVENTLAFLRNGQELDPAREQDFDDLQQMEKYILAELVCVIREVKPFFSTGDAMWCLLVCDMNVSLACAMESDSFGSFLGDGVPNGAVTAPVQPQARTEARGSENLQISGRQNPSFACACHFPSESSIMATVPCLHNSPEAPTMTVRSNFKPRNSSAQNGLVAEKETAGSIEKPFTAVGPTHSSASEEKFIGSRKISGITKREYILRHKSIQLEKSYRTYGSKGGSRAGKLSSFGGLILDKKIKSVADSTGLSVRNATLKISKEMGTCLPQDTLHNDLLNTNGLPPTFSLDTVNNTISSIPKTNFVSAIPTISDQNSLPAPDTELSLSLSSKNNSVPMPASCSSGAPKFGYSGFPNEKPAGQWVPQDKKDESIMKLAPRVRELQNQMQEWTEWANQKVMQAARRLSKDKAELKTLKQEKEEVERLKKDKQNLEENTMKKLCEMENALCKASGQVERANAAVRRLEVENSTLRQEMEAAKLQAAQSAASCQEVSKREKNTLMKIQSWEKQKLMFQEELVAEKHRKTQLQHKLEQATELLDHQEARCKREEMAIEELLTQAMSLKKEREQSEVSAKSKENIIRVKAEKKLQKFKDDIEKHEKEISQLRSKMDSSKIAALRKGIDGSYASRLIDSQTPTKESTKSYSSRMVNNFEDHSGAGGVKRERECVMCLSEEMSVVFLPCAHQVVCTTCNELHEKQGMKDCPSCRSTIIKRIPVHFSRS</sequence>
<dbReference type="CDD" id="cd23128">
    <property type="entry name" value="RING-HC_MIP1-like"/>
    <property type="match status" value="1"/>
</dbReference>
<dbReference type="SUPFAM" id="SSF57850">
    <property type="entry name" value="RING/U-box"/>
    <property type="match status" value="1"/>
</dbReference>
<evidence type="ECO:0000313" key="3">
    <source>
        <dbReference type="EMBL" id="WOH12925.1"/>
    </source>
</evidence>
<dbReference type="InterPro" id="IPR001841">
    <property type="entry name" value="Znf_RING"/>
</dbReference>
<dbReference type="InterPro" id="IPR046527">
    <property type="entry name" value="PIR2-like_helical"/>
</dbReference>
<dbReference type="KEGG" id="dcr:108199517"/>
<feature type="coiled-coil region" evidence="1">
    <location>
        <begin position="695"/>
        <end position="793"/>
    </location>
</feature>
<dbReference type="Pfam" id="PF20235">
    <property type="entry name" value="PIR2-like_helical"/>
    <property type="match status" value="1"/>
</dbReference>
<evidence type="ECO:0000256" key="1">
    <source>
        <dbReference type="SAM" id="Coils"/>
    </source>
</evidence>
<keyword evidence="1" id="KW-0175">Coiled coil</keyword>
<dbReference type="InterPro" id="IPR046934">
    <property type="entry name" value="PIR2-like"/>
</dbReference>
<feature type="compositionally biased region" description="Low complexity" evidence="2">
    <location>
        <begin position="11"/>
        <end position="20"/>
    </location>
</feature>
<proteinExistence type="predicted"/>
<name>A0A175YQR3_DAUCS</name>
<dbReference type="Proteomes" id="UP000077755">
    <property type="component" value="Chromosome 8"/>
</dbReference>
<dbReference type="Gene3D" id="3.30.40.10">
    <property type="entry name" value="Zinc/RING finger domain, C3HC4 (zinc finger)"/>
    <property type="match status" value="1"/>
</dbReference>
<dbReference type="PANTHER" id="PTHR46405">
    <property type="entry name" value="OS05G0141500 PROTEIN"/>
    <property type="match status" value="1"/>
</dbReference>
<gene>
    <name evidence="3" type="ORF">DCAR_0832434</name>
</gene>
<reference evidence="3" key="1">
    <citation type="journal article" date="2016" name="Nat. Genet.">
        <title>A high-quality carrot genome assembly provides new insights into carotenoid accumulation and asterid genome evolution.</title>
        <authorList>
            <person name="Iorizzo M."/>
            <person name="Ellison S."/>
            <person name="Senalik D."/>
            <person name="Zeng P."/>
            <person name="Satapoomin P."/>
            <person name="Huang J."/>
            <person name="Bowman M."/>
            <person name="Iovene M."/>
            <person name="Sanseverino W."/>
            <person name="Cavagnaro P."/>
            <person name="Yildiz M."/>
            <person name="Macko-Podgorni A."/>
            <person name="Moranska E."/>
            <person name="Grzebelus E."/>
            <person name="Grzebelus D."/>
            <person name="Ashrafi H."/>
            <person name="Zheng Z."/>
            <person name="Cheng S."/>
            <person name="Spooner D."/>
            <person name="Van Deynze A."/>
            <person name="Simon P."/>
        </authorList>
    </citation>
    <scope>NUCLEOTIDE SEQUENCE</scope>
    <source>
        <tissue evidence="3">Leaf</tissue>
    </source>
</reference>